<evidence type="ECO:0000313" key="3">
    <source>
        <dbReference type="Proteomes" id="UP000764837"/>
    </source>
</evidence>
<proteinExistence type="predicted"/>
<feature type="region of interest" description="Disordered" evidence="1">
    <location>
        <begin position="83"/>
        <end position="111"/>
    </location>
</feature>
<feature type="compositionally biased region" description="Polar residues" evidence="1">
    <location>
        <begin position="1"/>
        <end position="11"/>
    </location>
</feature>
<protein>
    <submittedName>
        <fullName evidence="2">Transcription elongation factor</fullName>
    </submittedName>
</protein>
<evidence type="ECO:0000313" key="2">
    <source>
        <dbReference type="EMBL" id="MBM7490059.1"/>
    </source>
</evidence>
<evidence type="ECO:0000256" key="1">
    <source>
        <dbReference type="SAM" id="MobiDB-lite"/>
    </source>
</evidence>
<keyword evidence="2" id="KW-0648">Protein biosynthesis</keyword>
<feature type="compositionally biased region" description="Polar residues" evidence="1">
    <location>
        <begin position="34"/>
        <end position="44"/>
    </location>
</feature>
<feature type="compositionally biased region" description="Low complexity" evidence="1">
    <location>
        <begin position="46"/>
        <end position="66"/>
    </location>
</feature>
<dbReference type="GO" id="GO:0003746">
    <property type="term" value="F:translation elongation factor activity"/>
    <property type="evidence" value="ECO:0007669"/>
    <property type="project" value="UniProtKB-KW"/>
</dbReference>
<keyword evidence="2" id="KW-0251">Elongation factor</keyword>
<accession>A0ABS2LQ72</accession>
<feature type="region of interest" description="Disordered" evidence="1">
    <location>
        <begin position="1"/>
        <end position="66"/>
    </location>
</feature>
<name>A0ABS2LQ72_9ACTN</name>
<dbReference type="EMBL" id="JAFBBP010000001">
    <property type="protein sequence ID" value="MBM7490059.1"/>
    <property type="molecule type" value="Genomic_DNA"/>
</dbReference>
<gene>
    <name evidence="2" type="ORF">JOD64_001281</name>
</gene>
<keyword evidence="3" id="KW-1185">Reference proteome</keyword>
<sequence length="111" mass="11046">MATSVASSIGSRTPRFDTSEPSPIVEVTDAAAASATNGDVTSPGWSAASRASKPAASARRASSTQLAASVGVACREKVAIGPRRPIGQPVSADSAQGRTIGGRQGVVVPSR</sequence>
<reference evidence="2 3" key="1">
    <citation type="submission" date="2021-01" db="EMBL/GenBank/DDBJ databases">
        <title>Sequencing the genomes of 1000 actinobacteria strains.</title>
        <authorList>
            <person name="Klenk H.-P."/>
        </authorList>
    </citation>
    <scope>NUCLEOTIDE SEQUENCE [LARGE SCALE GENOMIC DNA]</scope>
    <source>
        <strain evidence="2 3">DSM 100204</strain>
    </source>
</reference>
<dbReference type="Proteomes" id="UP000764837">
    <property type="component" value="Unassembled WGS sequence"/>
</dbReference>
<comment type="caution">
    <text evidence="2">The sequence shown here is derived from an EMBL/GenBank/DDBJ whole genome shotgun (WGS) entry which is preliminary data.</text>
</comment>
<organism evidence="2 3">
    <name type="scientific">Micromonospora luteifusca</name>
    <dbReference type="NCBI Taxonomy" id="709860"/>
    <lineage>
        <taxon>Bacteria</taxon>
        <taxon>Bacillati</taxon>
        <taxon>Actinomycetota</taxon>
        <taxon>Actinomycetes</taxon>
        <taxon>Micromonosporales</taxon>
        <taxon>Micromonosporaceae</taxon>
        <taxon>Micromonospora</taxon>
    </lineage>
</organism>